<evidence type="ECO:0000313" key="5">
    <source>
        <dbReference type="EMBL" id="MWJ26900.1"/>
    </source>
</evidence>
<dbReference type="SUPFAM" id="SSF111369">
    <property type="entry name" value="HlyD-like secretion proteins"/>
    <property type="match status" value="1"/>
</dbReference>
<evidence type="ECO:0000313" key="6">
    <source>
        <dbReference type="Proteomes" id="UP000437638"/>
    </source>
</evidence>
<protein>
    <submittedName>
        <fullName evidence="5">Efflux RND transporter periplasmic adaptor subunit</fullName>
    </submittedName>
</protein>
<organism evidence="5 6">
    <name type="scientific">Vreelandella zhuhanensis</name>
    <dbReference type="NCBI Taxonomy" id="2684210"/>
    <lineage>
        <taxon>Bacteria</taxon>
        <taxon>Pseudomonadati</taxon>
        <taxon>Pseudomonadota</taxon>
        <taxon>Gammaproteobacteria</taxon>
        <taxon>Oceanospirillales</taxon>
        <taxon>Halomonadaceae</taxon>
        <taxon>Vreelandella</taxon>
    </lineage>
</organism>
<dbReference type="InterPro" id="IPR006143">
    <property type="entry name" value="RND_pump_MFP"/>
</dbReference>
<feature type="coiled-coil region" evidence="2">
    <location>
        <begin position="165"/>
        <end position="192"/>
    </location>
</feature>
<proteinExistence type="inferred from homology"/>
<dbReference type="Gene3D" id="1.10.287.470">
    <property type="entry name" value="Helix hairpin bin"/>
    <property type="match status" value="1"/>
</dbReference>
<evidence type="ECO:0000259" key="4">
    <source>
        <dbReference type="Pfam" id="PF25973"/>
    </source>
</evidence>
<dbReference type="Pfam" id="PF25973">
    <property type="entry name" value="BSH_CzcB"/>
    <property type="match status" value="1"/>
</dbReference>
<keyword evidence="3" id="KW-0812">Transmembrane</keyword>
<feature type="transmembrane region" description="Helical" evidence="3">
    <location>
        <begin position="12"/>
        <end position="31"/>
    </location>
</feature>
<comment type="caution">
    <text evidence="5">The sequence shown here is derived from an EMBL/GenBank/DDBJ whole genome shotgun (WGS) entry which is preliminary data.</text>
</comment>
<dbReference type="AlphaFoldDB" id="A0A7X3GXV2"/>
<evidence type="ECO:0000256" key="1">
    <source>
        <dbReference type="ARBA" id="ARBA00009477"/>
    </source>
</evidence>
<dbReference type="EMBL" id="WTKP01000001">
    <property type="protein sequence ID" value="MWJ26900.1"/>
    <property type="molecule type" value="Genomic_DNA"/>
</dbReference>
<dbReference type="GO" id="GO:0015562">
    <property type="term" value="F:efflux transmembrane transporter activity"/>
    <property type="evidence" value="ECO:0007669"/>
    <property type="project" value="TreeGrafter"/>
</dbReference>
<dbReference type="PANTHER" id="PTHR30469">
    <property type="entry name" value="MULTIDRUG RESISTANCE PROTEIN MDTA"/>
    <property type="match status" value="1"/>
</dbReference>
<dbReference type="Gene3D" id="2.40.30.170">
    <property type="match status" value="1"/>
</dbReference>
<evidence type="ECO:0000256" key="2">
    <source>
        <dbReference type="SAM" id="Coils"/>
    </source>
</evidence>
<dbReference type="RefSeq" id="WP_160417110.1">
    <property type="nucleotide sequence ID" value="NZ_WTKP01000001.1"/>
</dbReference>
<dbReference type="NCBIfam" id="TIGR01730">
    <property type="entry name" value="RND_mfp"/>
    <property type="match status" value="1"/>
</dbReference>
<sequence>MNPPQRKHVKAWLWPLGIILAAAGVAAALMLTQQPPPTMEEGPREPLVETLTVESGTHQLEIAVQGPITAARRVVIQPQVAGRLDWIHPDLEPGGVVEAGEALLRIEDDDFRLAVQEQQSRVTEADAQLRLELGRGKVAERELEMFRGEFSQDASPDLALRVPQRETARSRLDAARVALEQARLQLSRTEVTAPFTGWVEREQAALGQLVSAQADVATLVAASHFWLQVSVERERLAHIAIPGVTADSGAEVEIHYPLDERTLTRRGKVVRLLGDLSPQGRMARLLIRIDDPLRLEHPDDELRGIPLLLDSFVEASIIGPRMDNLIELPRRALHEGERAYVVEADNTLAVRDLDIVWRRRESVLVRSGLKGGERVVLSPLPFAFEGMPVRLEAPKGRVQEGGNE</sequence>
<dbReference type="Proteomes" id="UP000437638">
    <property type="component" value="Unassembled WGS sequence"/>
</dbReference>
<dbReference type="Gene3D" id="2.40.420.20">
    <property type="match status" value="1"/>
</dbReference>
<reference evidence="5 6" key="1">
    <citation type="submission" date="2019-12" db="EMBL/GenBank/DDBJ databases">
        <title>Halomonas rutogse sp. nov. isolated from two lakes on Tibetan Plateau.</title>
        <authorList>
            <person name="Gao P."/>
        </authorList>
    </citation>
    <scope>NUCLEOTIDE SEQUENCE [LARGE SCALE GENOMIC DNA]</scope>
    <source>
        <strain evidence="5 6">ZH2S</strain>
    </source>
</reference>
<feature type="domain" description="CzcB-like barrel-sandwich hybrid" evidence="4">
    <location>
        <begin position="74"/>
        <end position="219"/>
    </location>
</feature>
<evidence type="ECO:0000256" key="3">
    <source>
        <dbReference type="SAM" id="Phobius"/>
    </source>
</evidence>
<name>A0A7X3GXV2_9GAMM</name>
<keyword evidence="3" id="KW-1133">Transmembrane helix</keyword>
<keyword evidence="6" id="KW-1185">Reference proteome</keyword>
<gene>
    <name evidence="5" type="ORF">GPM19_01520</name>
</gene>
<comment type="similarity">
    <text evidence="1">Belongs to the membrane fusion protein (MFP) (TC 8.A.1) family.</text>
</comment>
<dbReference type="InterPro" id="IPR058647">
    <property type="entry name" value="BSH_CzcB-like"/>
</dbReference>
<accession>A0A7X3GXV2</accession>
<keyword evidence="3" id="KW-0472">Membrane</keyword>
<dbReference type="GO" id="GO:1990281">
    <property type="term" value="C:efflux pump complex"/>
    <property type="evidence" value="ECO:0007669"/>
    <property type="project" value="TreeGrafter"/>
</dbReference>
<dbReference type="Gene3D" id="2.40.50.100">
    <property type="match status" value="1"/>
</dbReference>
<keyword evidence="2" id="KW-0175">Coiled coil</keyword>